<dbReference type="SUPFAM" id="SSF90229">
    <property type="entry name" value="CCCH zinc finger"/>
    <property type="match status" value="1"/>
</dbReference>
<keyword evidence="8 16" id="KW-0862">Zinc</keyword>
<dbReference type="PANTHER" id="PTHR14089:SF2">
    <property type="entry name" value="PRE-MRNA-SPLICING FACTOR CWC2"/>
    <property type="match status" value="1"/>
</dbReference>
<reference evidence="20" key="1">
    <citation type="journal article" date="2020" name="Stud. Mycol.">
        <title>101 Dothideomycetes genomes: a test case for predicting lifestyles and emergence of pathogens.</title>
        <authorList>
            <person name="Haridas S."/>
            <person name="Albert R."/>
            <person name="Binder M."/>
            <person name="Bloem J."/>
            <person name="Labutti K."/>
            <person name="Salamov A."/>
            <person name="Andreopoulos B."/>
            <person name="Baker S."/>
            <person name="Barry K."/>
            <person name="Bills G."/>
            <person name="Bluhm B."/>
            <person name="Cannon C."/>
            <person name="Castanera R."/>
            <person name="Culley D."/>
            <person name="Daum C."/>
            <person name="Ezra D."/>
            <person name="Gonzalez J."/>
            <person name="Henrissat B."/>
            <person name="Kuo A."/>
            <person name="Liang C."/>
            <person name="Lipzen A."/>
            <person name="Lutzoni F."/>
            <person name="Magnuson J."/>
            <person name="Mondo S."/>
            <person name="Nolan M."/>
            <person name="Ohm R."/>
            <person name="Pangilinan J."/>
            <person name="Park H.-J."/>
            <person name="Ramirez L."/>
            <person name="Alfaro M."/>
            <person name="Sun H."/>
            <person name="Tritt A."/>
            <person name="Yoshinaga Y."/>
            <person name="Zwiers L.-H."/>
            <person name="Turgeon B."/>
            <person name="Goodwin S."/>
            <person name="Spatafora J."/>
            <person name="Crous P."/>
            <person name="Grigoriev I."/>
        </authorList>
    </citation>
    <scope>NUCLEOTIDE SEQUENCE</scope>
    <source>
        <strain evidence="20">CBS 121410</strain>
    </source>
</reference>
<keyword evidence="4" id="KW-0507">mRNA processing</keyword>
<evidence type="ECO:0000256" key="1">
    <source>
        <dbReference type="ARBA" id="ARBA00004123"/>
    </source>
</evidence>
<evidence type="ECO:0000256" key="12">
    <source>
        <dbReference type="ARBA" id="ARBA00023306"/>
    </source>
</evidence>
<dbReference type="GO" id="GO:0071007">
    <property type="term" value="C:U2-type catalytic step 2 spliceosome"/>
    <property type="evidence" value="ECO:0007669"/>
    <property type="project" value="TreeGrafter"/>
</dbReference>
<dbReference type="InterPro" id="IPR012677">
    <property type="entry name" value="Nucleotide-bd_a/b_plait_sf"/>
</dbReference>
<dbReference type="Gene3D" id="3.30.70.330">
    <property type="match status" value="1"/>
</dbReference>
<feature type="domain" description="RRM" evidence="18">
    <location>
        <begin position="148"/>
        <end position="222"/>
    </location>
</feature>
<feature type="zinc finger region" description="C3H1-type" evidence="16">
    <location>
        <begin position="86"/>
        <end position="112"/>
    </location>
</feature>
<dbReference type="GO" id="GO:0000974">
    <property type="term" value="C:Prp19 complex"/>
    <property type="evidence" value="ECO:0007669"/>
    <property type="project" value="TreeGrafter"/>
</dbReference>
<feature type="region of interest" description="Disordered" evidence="17">
    <location>
        <begin position="1"/>
        <end position="39"/>
    </location>
</feature>
<dbReference type="InterPro" id="IPR034181">
    <property type="entry name" value="Cwc2_RRM"/>
</dbReference>
<evidence type="ECO:0000256" key="8">
    <source>
        <dbReference type="ARBA" id="ARBA00022833"/>
    </source>
</evidence>
<dbReference type="PANTHER" id="PTHR14089">
    <property type="entry name" value="PRE-MRNA-SPLICING FACTOR RBM22"/>
    <property type="match status" value="1"/>
</dbReference>
<dbReference type="InterPro" id="IPR035979">
    <property type="entry name" value="RBD_domain_sf"/>
</dbReference>
<feature type="compositionally biased region" description="Basic and acidic residues" evidence="17">
    <location>
        <begin position="320"/>
        <end position="331"/>
    </location>
</feature>
<dbReference type="SUPFAM" id="SSF54928">
    <property type="entry name" value="RNA-binding domain, RBD"/>
    <property type="match status" value="1"/>
</dbReference>
<feature type="non-terminal residue" evidence="20">
    <location>
        <position position="381"/>
    </location>
</feature>
<dbReference type="InterPro" id="IPR036855">
    <property type="entry name" value="Znf_CCCH_sf"/>
</dbReference>
<dbReference type="OrthoDB" id="10251848at2759"/>
<accession>A0A9P4HRX7</accession>
<evidence type="ECO:0000256" key="13">
    <source>
        <dbReference type="ARBA" id="ARBA00025224"/>
    </source>
</evidence>
<proteinExistence type="inferred from homology"/>
<comment type="caution">
    <text evidence="20">The sequence shown here is derived from an EMBL/GenBank/DDBJ whole genome shotgun (WGS) entry which is preliminary data.</text>
</comment>
<evidence type="ECO:0000256" key="17">
    <source>
        <dbReference type="SAM" id="MobiDB-lite"/>
    </source>
</evidence>
<evidence type="ECO:0000259" key="18">
    <source>
        <dbReference type="PROSITE" id="PS50102"/>
    </source>
</evidence>
<evidence type="ECO:0000256" key="9">
    <source>
        <dbReference type="ARBA" id="ARBA00022884"/>
    </source>
</evidence>
<dbReference type="InterPro" id="IPR039171">
    <property type="entry name" value="Cwc2/Slt11"/>
</dbReference>
<evidence type="ECO:0000313" key="20">
    <source>
        <dbReference type="EMBL" id="KAF2086860.1"/>
    </source>
</evidence>
<keyword evidence="10" id="KW-0508">mRNA splicing</keyword>
<dbReference type="PROSITE" id="PS50102">
    <property type="entry name" value="RRM"/>
    <property type="match status" value="1"/>
</dbReference>
<dbReference type="FunFam" id="3.30.70.330:FF:000249">
    <property type="entry name" value="Pre-mRNA-splicing factor CWC2, variant"/>
    <property type="match status" value="1"/>
</dbReference>
<evidence type="ECO:0000313" key="21">
    <source>
        <dbReference type="Proteomes" id="UP000799776"/>
    </source>
</evidence>
<evidence type="ECO:0000256" key="2">
    <source>
        <dbReference type="ARBA" id="ARBA00008024"/>
    </source>
</evidence>
<dbReference type="GO" id="GO:0006397">
    <property type="term" value="P:mRNA processing"/>
    <property type="evidence" value="ECO:0007669"/>
    <property type="project" value="UniProtKB-KW"/>
</dbReference>
<dbReference type="GO" id="GO:0036002">
    <property type="term" value="F:pre-mRNA binding"/>
    <property type="evidence" value="ECO:0007669"/>
    <property type="project" value="TreeGrafter"/>
</dbReference>
<protein>
    <recommendedName>
        <fullName evidence="3">Pre-mRNA-splicing factor CWC2</fullName>
    </recommendedName>
    <alternativeName>
        <fullName evidence="14">Pre-mRNA-splicing factor cwc2</fullName>
    </alternativeName>
</protein>
<comment type="function">
    <text evidence="13">Involved in the first step of pre-mRNA splicing. Required for cell growth and cell cycle control. Plays a role in the levels of the U1, U4, U5 and U6 snRNAs and the maintenance of the U4/U6 snRNA complex. May provide the link between the 'nineteen complex' NTC spliceosome protein complex and the spliceosome through the U6 snRNA. Associates predominantly with U6 snRNAs in assembled active spliceosomes. Binds directly to the internal stem-loop (ISL) domain of the U6 snRNA and to the pre-mRNA intron near the 5' splice site during the activation and catalytic phases of the spliceosome cycle.</text>
</comment>
<feature type="domain" description="C3H1-type" evidence="19">
    <location>
        <begin position="86"/>
        <end position="112"/>
    </location>
</feature>
<evidence type="ECO:0000256" key="4">
    <source>
        <dbReference type="ARBA" id="ARBA00022664"/>
    </source>
</evidence>
<keyword evidence="21" id="KW-1185">Reference proteome</keyword>
<evidence type="ECO:0000256" key="3">
    <source>
        <dbReference type="ARBA" id="ARBA00017295"/>
    </source>
</evidence>
<evidence type="ECO:0000259" key="19">
    <source>
        <dbReference type="PROSITE" id="PS50103"/>
    </source>
</evidence>
<dbReference type="GO" id="GO:0071006">
    <property type="term" value="C:U2-type catalytic step 1 spliceosome"/>
    <property type="evidence" value="ECO:0007669"/>
    <property type="project" value="TreeGrafter"/>
</dbReference>
<keyword evidence="9 15" id="KW-0694">RNA-binding</keyword>
<evidence type="ECO:0000256" key="16">
    <source>
        <dbReference type="PROSITE-ProRule" id="PRU00723"/>
    </source>
</evidence>
<gene>
    <name evidence="20" type="ORF">K490DRAFT_1170</name>
</gene>
<dbReference type="AlphaFoldDB" id="A0A9P4HRX7"/>
<keyword evidence="5 16" id="KW-0479">Metal-binding</keyword>
<sequence length="381" mass="42438">TVTTTNPDGTRKVKKIVRKKSRPARPQVDPATFKSEPPPQTGTIFNIWYNKWSGGDREDKYLSKTAAKGRCNVKEDSGYTRGDSVPGSYFCLFFARGVCPKGADCEYLHRLPKVTDIYNPNVDCFGRDKFSDYRDDMGGVGSFMRQNRTLYVGRIHVTDDIEEVVARHFQEWGEVERTRVLPTRGVAFVTYTNEANSQFAKEAMAHQSLDHSEILNVRWATVDPNPAAQKREARRIEEQAAEAIRKALPADYVAEIEGRDPEARKRRKLEGSFGLKGYEAPDEVWYEREKGRMIEEAERGEAGALEAGQEQQLLEFAAEQEERVDAQREEGAAQEDGGGGILSSATLAQLKGAGGPVMFTTKGSAERKPAGPLVGYGSDEE</sequence>
<keyword evidence="6" id="KW-0747">Spliceosome</keyword>
<dbReference type="InterPro" id="IPR000504">
    <property type="entry name" value="RRM_dom"/>
</dbReference>
<dbReference type="InterPro" id="IPR000571">
    <property type="entry name" value="Znf_CCCH"/>
</dbReference>
<dbReference type="Proteomes" id="UP000799776">
    <property type="component" value="Unassembled WGS sequence"/>
</dbReference>
<evidence type="ECO:0000256" key="10">
    <source>
        <dbReference type="ARBA" id="ARBA00023187"/>
    </source>
</evidence>
<comment type="subcellular location">
    <subcellularLocation>
        <location evidence="1">Nucleus</location>
    </subcellularLocation>
</comment>
<feature type="non-terminal residue" evidence="20">
    <location>
        <position position="1"/>
    </location>
</feature>
<comment type="similarity">
    <text evidence="2">Belongs to the RRM CWC2 family.</text>
</comment>
<dbReference type="InterPro" id="IPR032297">
    <property type="entry name" value="Torus"/>
</dbReference>
<keyword evidence="7 16" id="KW-0863">Zinc-finger</keyword>
<organism evidence="20 21">
    <name type="scientific">Saccharata proteae CBS 121410</name>
    <dbReference type="NCBI Taxonomy" id="1314787"/>
    <lineage>
        <taxon>Eukaryota</taxon>
        <taxon>Fungi</taxon>
        <taxon>Dikarya</taxon>
        <taxon>Ascomycota</taxon>
        <taxon>Pezizomycotina</taxon>
        <taxon>Dothideomycetes</taxon>
        <taxon>Dothideomycetes incertae sedis</taxon>
        <taxon>Botryosphaeriales</taxon>
        <taxon>Saccharataceae</taxon>
        <taxon>Saccharata</taxon>
    </lineage>
</organism>
<dbReference type="GO" id="GO:0008270">
    <property type="term" value="F:zinc ion binding"/>
    <property type="evidence" value="ECO:0007669"/>
    <property type="project" value="UniProtKB-KW"/>
</dbReference>
<dbReference type="Pfam" id="PF16131">
    <property type="entry name" value="Torus"/>
    <property type="match status" value="1"/>
</dbReference>
<keyword evidence="11" id="KW-0539">Nucleus</keyword>
<dbReference type="SMART" id="SM00360">
    <property type="entry name" value="RRM"/>
    <property type="match status" value="1"/>
</dbReference>
<dbReference type="CDD" id="cd12360">
    <property type="entry name" value="RRM_cwf2"/>
    <property type="match status" value="1"/>
</dbReference>
<feature type="region of interest" description="Disordered" evidence="17">
    <location>
        <begin position="317"/>
        <end position="381"/>
    </location>
</feature>
<evidence type="ECO:0000256" key="15">
    <source>
        <dbReference type="PROSITE-ProRule" id="PRU00176"/>
    </source>
</evidence>
<dbReference type="GO" id="GO:0017070">
    <property type="term" value="F:U6 snRNA binding"/>
    <property type="evidence" value="ECO:0007669"/>
    <property type="project" value="TreeGrafter"/>
</dbReference>
<dbReference type="GO" id="GO:0008380">
    <property type="term" value="P:RNA splicing"/>
    <property type="evidence" value="ECO:0007669"/>
    <property type="project" value="UniProtKB-KW"/>
</dbReference>
<evidence type="ECO:0000256" key="7">
    <source>
        <dbReference type="ARBA" id="ARBA00022771"/>
    </source>
</evidence>
<keyword evidence="12" id="KW-0131">Cell cycle</keyword>
<dbReference type="Pfam" id="PF00076">
    <property type="entry name" value="RRM_1"/>
    <property type="match status" value="1"/>
</dbReference>
<evidence type="ECO:0000256" key="14">
    <source>
        <dbReference type="ARBA" id="ARBA00072313"/>
    </source>
</evidence>
<name>A0A9P4HRX7_9PEZI</name>
<evidence type="ECO:0000256" key="6">
    <source>
        <dbReference type="ARBA" id="ARBA00022728"/>
    </source>
</evidence>
<evidence type="ECO:0000256" key="11">
    <source>
        <dbReference type="ARBA" id="ARBA00023242"/>
    </source>
</evidence>
<dbReference type="PROSITE" id="PS50103">
    <property type="entry name" value="ZF_C3H1"/>
    <property type="match status" value="1"/>
</dbReference>
<dbReference type="EMBL" id="ML978722">
    <property type="protein sequence ID" value="KAF2086860.1"/>
    <property type="molecule type" value="Genomic_DNA"/>
</dbReference>
<feature type="compositionally biased region" description="Basic residues" evidence="17">
    <location>
        <begin position="12"/>
        <end position="23"/>
    </location>
</feature>
<evidence type="ECO:0000256" key="5">
    <source>
        <dbReference type="ARBA" id="ARBA00022723"/>
    </source>
</evidence>